<reference evidence="3" key="1">
    <citation type="journal article" date="2019" name="Int. J. Syst. Evol. Microbiol.">
        <title>The Global Catalogue of Microorganisms (GCM) 10K type strain sequencing project: providing services to taxonomists for standard genome sequencing and annotation.</title>
        <authorList>
            <consortium name="The Broad Institute Genomics Platform"/>
            <consortium name="The Broad Institute Genome Sequencing Center for Infectious Disease"/>
            <person name="Wu L."/>
            <person name="Ma J."/>
        </authorList>
    </citation>
    <scope>NUCLEOTIDE SEQUENCE [LARGE SCALE GENOMIC DNA]</scope>
    <source>
        <strain evidence="3">KCTC 42866</strain>
    </source>
</reference>
<evidence type="ECO:0000256" key="1">
    <source>
        <dbReference type="SAM" id="Phobius"/>
    </source>
</evidence>
<keyword evidence="1" id="KW-0472">Membrane</keyword>
<keyword evidence="1" id="KW-0812">Transmembrane</keyword>
<evidence type="ECO:0000313" key="3">
    <source>
        <dbReference type="Proteomes" id="UP001597461"/>
    </source>
</evidence>
<feature type="transmembrane region" description="Helical" evidence="1">
    <location>
        <begin position="12"/>
        <end position="27"/>
    </location>
</feature>
<gene>
    <name evidence="2" type="ORF">ACFSR6_03315</name>
</gene>
<evidence type="ECO:0000313" key="2">
    <source>
        <dbReference type="EMBL" id="MFD2581503.1"/>
    </source>
</evidence>
<comment type="caution">
    <text evidence="2">The sequence shown here is derived from an EMBL/GenBank/DDBJ whole genome shotgun (WGS) entry which is preliminary data.</text>
</comment>
<dbReference type="RefSeq" id="WP_379074889.1">
    <property type="nucleotide sequence ID" value="NZ_JBHULL010000003.1"/>
</dbReference>
<dbReference type="Proteomes" id="UP001597461">
    <property type="component" value="Unassembled WGS sequence"/>
</dbReference>
<protein>
    <recommendedName>
        <fullName evidence="4">DUF4375 domain-containing protein</fullName>
    </recommendedName>
</protein>
<keyword evidence="1" id="KW-1133">Transmembrane helix</keyword>
<dbReference type="EMBL" id="JBHULL010000003">
    <property type="protein sequence ID" value="MFD2581503.1"/>
    <property type="molecule type" value="Genomic_DNA"/>
</dbReference>
<sequence>MSLPKLTDLNKFILPVLLLGVVVYLIWKNGKKAGQTIIPDVPYIQDQGVITKSFNPNILAEELFNVMDGLFTLSGTKDAAFRKLYELPTDNMVIAVYNAFNSKYGSKGDGSLTKWINDEYYYDAFGYKNKVLARLKSLRLQ</sequence>
<proteinExistence type="predicted"/>
<evidence type="ECO:0008006" key="4">
    <source>
        <dbReference type="Google" id="ProtNLM"/>
    </source>
</evidence>
<organism evidence="2 3">
    <name type="scientific">Pedobacter vanadiisoli</name>
    <dbReference type="NCBI Taxonomy" id="1761975"/>
    <lineage>
        <taxon>Bacteria</taxon>
        <taxon>Pseudomonadati</taxon>
        <taxon>Bacteroidota</taxon>
        <taxon>Sphingobacteriia</taxon>
        <taxon>Sphingobacteriales</taxon>
        <taxon>Sphingobacteriaceae</taxon>
        <taxon>Pedobacter</taxon>
    </lineage>
</organism>
<keyword evidence="3" id="KW-1185">Reference proteome</keyword>
<name>A0ABW5MFH8_9SPHI</name>
<accession>A0ABW5MFH8</accession>